<feature type="chain" id="PRO_5039872847" evidence="2">
    <location>
        <begin position="26"/>
        <end position="271"/>
    </location>
</feature>
<keyword evidence="2" id="KW-0732">Signal</keyword>
<sequence>MKKLCSISTCLVVLMGCSTMSLAQAATHGKGFKQSLMVQPVTPIFGTTSTGAGDLPASVDLRGFAIEPGDQGQVNSCASWSTAHTLGGWYANAGKQAVKRFAPMYLYSQVNNGVDEGSTIEVNLDTALSQGIDTEQHYSWGNYNWKNTPTAADRASAANHRTPYKKYTVIYSGSGNGKAPLIEQIKRALAASTPVVIGFKTRQGFDDLGANEVDNDITSPINGAHAVVALGYNQSGLIIENSWGENWGSRGFGTLSWEVVGKDVIAAVVTH</sequence>
<dbReference type="PANTHER" id="PTHR12411">
    <property type="entry name" value="CYSTEINE PROTEASE FAMILY C1-RELATED"/>
    <property type="match status" value="1"/>
</dbReference>
<evidence type="ECO:0000256" key="2">
    <source>
        <dbReference type="SAM" id="SignalP"/>
    </source>
</evidence>
<reference evidence="4 6" key="1">
    <citation type="submission" date="2020-07" db="EMBL/GenBank/DDBJ databases">
        <authorList>
            <person name="Teixeira M."/>
        </authorList>
    </citation>
    <scope>NUCLEOTIDE SEQUENCE</scope>
    <source>
        <strain evidence="5">3</strain>
        <strain evidence="4">Xanthomonas arboricola pv. juglandis CPBF 427</strain>
    </source>
</reference>
<feature type="signal peptide" evidence="2">
    <location>
        <begin position="1"/>
        <end position="25"/>
    </location>
</feature>
<feature type="domain" description="Peptidase C1A papain C-terminal" evidence="3">
    <location>
        <begin position="55"/>
        <end position="268"/>
    </location>
</feature>
<evidence type="ECO:0000256" key="1">
    <source>
        <dbReference type="ARBA" id="ARBA00008455"/>
    </source>
</evidence>
<evidence type="ECO:0000313" key="5">
    <source>
        <dbReference type="EMBL" id="CAD1795270.1"/>
    </source>
</evidence>
<dbReference type="Proteomes" id="UP000514411">
    <property type="component" value="Chromosome"/>
</dbReference>
<gene>
    <name evidence="5" type="ORF">XSP_003205</name>
    <name evidence="4" type="ORF">XSP_003233</name>
</gene>
<dbReference type="CDD" id="cd02619">
    <property type="entry name" value="Peptidase_C1"/>
    <property type="match status" value="1"/>
</dbReference>
<accession>A0A7U7DGP5</accession>
<dbReference type="InterPro" id="IPR038765">
    <property type="entry name" value="Papain-like_cys_pep_sf"/>
</dbReference>
<protein>
    <submittedName>
        <fullName evidence="4">C1 family peptidase</fullName>
    </submittedName>
</protein>
<evidence type="ECO:0000313" key="6">
    <source>
        <dbReference type="Proteomes" id="UP000514411"/>
    </source>
</evidence>
<dbReference type="EMBL" id="LR861807">
    <property type="protein sequence ID" value="CAD1795270.1"/>
    <property type="molecule type" value="Genomic_DNA"/>
</dbReference>
<comment type="similarity">
    <text evidence="1">Belongs to the peptidase C1 family.</text>
</comment>
<dbReference type="GO" id="GO:0008234">
    <property type="term" value="F:cysteine-type peptidase activity"/>
    <property type="evidence" value="ECO:0007669"/>
    <property type="project" value="InterPro"/>
</dbReference>
<dbReference type="Pfam" id="PF00112">
    <property type="entry name" value="Peptidase_C1"/>
    <property type="match status" value="1"/>
</dbReference>
<dbReference type="GO" id="GO:0006508">
    <property type="term" value="P:proteolysis"/>
    <property type="evidence" value="ECO:0007669"/>
    <property type="project" value="InterPro"/>
</dbReference>
<dbReference type="Gene3D" id="3.90.70.10">
    <property type="entry name" value="Cysteine proteinases"/>
    <property type="match status" value="1"/>
</dbReference>
<name>A0A7U7DGP5_XANCJ</name>
<organism evidence="4">
    <name type="scientific">Xanthomonas campestris pv. juglandis</name>
    <name type="common">Xanthomonas arboricola pv. juglandis</name>
    <dbReference type="NCBI Taxonomy" id="195709"/>
    <lineage>
        <taxon>Bacteria</taxon>
        <taxon>Pseudomonadati</taxon>
        <taxon>Pseudomonadota</taxon>
        <taxon>Gammaproteobacteria</taxon>
        <taxon>Lysobacterales</taxon>
        <taxon>Lysobacteraceae</taxon>
        <taxon>Xanthomonas</taxon>
    </lineage>
</organism>
<dbReference type="PROSITE" id="PS51257">
    <property type="entry name" value="PROKAR_LIPOPROTEIN"/>
    <property type="match status" value="1"/>
</dbReference>
<dbReference type="InterPro" id="IPR000668">
    <property type="entry name" value="Peptidase_C1A_C"/>
</dbReference>
<dbReference type="AlphaFoldDB" id="A0A7U7DGP5"/>
<dbReference type="InterPro" id="IPR013128">
    <property type="entry name" value="Peptidase_C1A"/>
</dbReference>
<dbReference type="PROSITE" id="PS00639">
    <property type="entry name" value="THIOL_PROTEASE_HIS"/>
    <property type="match status" value="1"/>
</dbReference>
<evidence type="ECO:0000313" key="4">
    <source>
        <dbReference type="EMBL" id="CAD0337288.1"/>
    </source>
</evidence>
<proteinExistence type="inferred from homology"/>
<dbReference type="InterPro" id="IPR025660">
    <property type="entry name" value="Pept_his_AS"/>
</dbReference>
<dbReference type="EMBL" id="LR824643">
    <property type="protein sequence ID" value="CAD0337288.1"/>
    <property type="molecule type" value="Genomic_DNA"/>
</dbReference>
<dbReference type="SMART" id="SM00645">
    <property type="entry name" value="Pept_C1"/>
    <property type="match status" value="1"/>
</dbReference>
<dbReference type="SUPFAM" id="SSF54001">
    <property type="entry name" value="Cysteine proteinases"/>
    <property type="match status" value="1"/>
</dbReference>
<evidence type="ECO:0000259" key="3">
    <source>
        <dbReference type="SMART" id="SM00645"/>
    </source>
</evidence>